<protein>
    <submittedName>
        <fullName evidence="3">Small multidrug efflux protein</fullName>
    </submittedName>
</protein>
<dbReference type="EMBL" id="CP041765">
    <property type="protein sequence ID" value="QDQ96765.1"/>
    <property type="molecule type" value="Genomic_DNA"/>
</dbReference>
<feature type="region of interest" description="Disordered" evidence="1">
    <location>
        <begin position="85"/>
        <end position="109"/>
    </location>
</feature>
<proteinExistence type="predicted"/>
<reference evidence="3 4" key="1">
    <citation type="submission" date="2019-07" db="EMBL/GenBank/DDBJ databases">
        <title>Tomitella cavernea sp. nov., an actinomycete isolated from soil.</title>
        <authorList>
            <person name="Cheng J."/>
        </authorList>
    </citation>
    <scope>NUCLEOTIDE SEQUENCE [LARGE SCALE GENOMIC DNA]</scope>
    <source>
        <strain evidence="3 4">HY188</strain>
    </source>
</reference>
<accession>A0A516X107</accession>
<feature type="transmembrane region" description="Helical" evidence="2">
    <location>
        <begin position="156"/>
        <end position="178"/>
    </location>
</feature>
<dbReference type="OrthoDB" id="4570818at2"/>
<reference evidence="3 4" key="2">
    <citation type="submission" date="2019-07" db="EMBL/GenBank/DDBJ databases">
        <authorList>
            <person name="Huang Y."/>
        </authorList>
    </citation>
    <scope>NUCLEOTIDE SEQUENCE [LARGE SCALE GENOMIC DNA]</scope>
    <source>
        <strain evidence="3 4">HY188</strain>
    </source>
</reference>
<keyword evidence="2" id="KW-0472">Membrane</keyword>
<keyword evidence="2" id="KW-0812">Transmembrane</keyword>
<name>A0A516X107_9ACTN</name>
<feature type="transmembrane region" description="Helical" evidence="2">
    <location>
        <begin position="53"/>
        <end position="75"/>
    </location>
</feature>
<sequence length="184" mass="19017">MNPLQNLVSDFQELVTQVPEHIRPFIAMLAGAIPFIEGEVGTTIGVIGGINPFVAGLAAALGNFLSVLVVVAVGSRARTAVVGGRTGPMRAPAPGDAEPGFGDAGRAGESKGRRRFRKWLARFGVPGASLLGPLAIPTQFTSAMLVASGTPPARVLRWQAVAIALWTTGTTILVWAALNAIVPS</sequence>
<evidence type="ECO:0000256" key="1">
    <source>
        <dbReference type="SAM" id="MobiDB-lite"/>
    </source>
</evidence>
<evidence type="ECO:0000256" key="2">
    <source>
        <dbReference type="SAM" id="Phobius"/>
    </source>
</evidence>
<keyword evidence="2" id="KW-1133">Transmembrane helix</keyword>
<dbReference type="RefSeq" id="WP_143906775.1">
    <property type="nucleotide sequence ID" value="NZ_CP041765.1"/>
</dbReference>
<feature type="transmembrane region" description="Helical" evidence="2">
    <location>
        <begin position="119"/>
        <end position="136"/>
    </location>
</feature>
<evidence type="ECO:0000313" key="4">
    <source>
        <dbReference type="Proteomes" id="UP000317344"/>
    </source>
</evidence>
<gene>
    <name evidence="3" type="ORF">FO059_04665</name>
</gene>
<evidence type="ECO:0000313" key="3">
    <source>
        <dbReference type="EMBL" id="QDQ96765.1"/>
    </source>
</evidence>
<dbReference type="Proteomes" id="UP000317344">
    <property type="component" value="Chromosome"/>
</dbReference>
<dbReference type="AlphaFoldDB" id="A0A516X107"/>
<organism evidence="3 4">
    <name type="scientific">Tomitella fengzijianii</name>
    <dbReference type="NCBI Taxonomy" id="2597660"/>
    <lineage>
        <taxon>Bacteria</taxon>
        <taxon>Bacillati</taxon>
        <taxon>Actinomycetota</taxon>
        <taxon>Actinomycetes</taxon>
        <taxon>Mycobacteriales</taxon>
        <taxon>Tomitella</taxon>
    </lineage>
</organism>
<dbReference type="KEGG" id="toy:FO059_04665"/>
<keyword evidence="4" id="KW-1185">Reference proteome</keyword>